<keyword evidence="3" id="KW-1185">Reference proteome</keyword>
<gene>
    <name evidence="2" type="ORF">CAL15_12275</name>
</gene>
<organism evidence="2 3">
    <name type="scientific">Bordetella genomosp. 13</name>
    <dbReference type="NCBI Taxonomy" id="463040"/>
    <lineage>
        <taxon>Bacteria</taxon>
        <taxon>Pseudomonadati</taxon>
        <taxon>Pseudomonadota</taxon>
        <taxon>Betaproteobacteria</taxon>
        <taxon>Burkholderiales</taxon>
        <taxon>Alcaligenaceae</taxon>
        <taxon>Bordetella</taxon>
    </lineage>
</organism>
<accession>A0A1W6ZCG9</accession>
<dbReference type="RefSeq" id="WP_086078847.1">
    <property type="nucleotide sequence ID" value="NZ_CP021111.1"/>
</dbReference>
<evidence type="ECO:0000256" key="1">
    <source>
        <dbReference type="SAM" id="MobiDB-lite"/>
    </source>
</evidence>
<protein>
    <submittedName>
        <fullName evidence="2">Uncharacterized protein</fullName>
    </submittedName>
</protein>
<dbReference type="EMBL" id="CP021111">
    <property type="protein sequence ID" value="ARP95083.1"/>
    <property type="molecule type" value="Genomic_DNA"/>
</dbReference>
<feature type="region of interest" description="Disordered" evidence="1">
    <location>
        <begin position="1"/>
        <end position="84"/>
    </location>
</feature>
<dbReference type="OrthoDB" id="8689167at2"/>
<sequence length="84" mass="9016">MTKPIFHADSESERHKGQPTAKAPLSDKENPDPRTGSGYPAGGQTLEEGRDSYGRGPLQRRQAGLPENVEDEQTARGTKPGKGS</sequence>
<reference evidence="2 3" key="1">
    <citation type="submission" date="2017-05" db="EMBL/GenBank/DDBJ databases">
        <title>Complete and WGS of Bordetella genogroups.</title>
        <authorList>
            <person name="Spilker T."/>
            <person name="LiPuma J."/>
        </authorList>
    </citation>
    <scope>NUCLEOTIDE SEQUENCE [LARGE SCALE GENOMIC DNA]</scope>
    <source>
        <strain evidence="2 3">AU7206</strain>
    </source>
</reference>
<dbReference type="AlphaFoldDB" id="A0A1W6ZCG9"/>
<proteinExistence type="predicted"/>
<evidence type="ECO:0000313" key="2">
    <source>
        <dbReference type="EMBL" id="ARP95083.1"/>
    </source>
</evidence>
<dbReference type="Proteomes" id="UP000194161">
    <property type="component" value="Chromosome"/>
</dbReference>
<feature type="compositionally biased region" description="Basic and acidic residues" evidence="1">
    <location>
        <begin position="1"/>
        <end position="16"/>
    </location>
</feature>
<evidence type="ECO:0000313" key="3">
    <source>
        <dbReference type="Proteomes" id="UP000194161"/>
    </source>
</evidence>
<dbReference type="KEGG" id="bgm:CAL15_12275"/>
<name>A0A1W6ZCG9_9BORD</name>